<sequence length="232" mass="25972">MAMKLDSYLQLFFLGCFYFSWFLSSPAEAAVRKYQFDIRVKNVTRLCHAKPIVTVNGRFPGPTVYAREGDRILVDVTNYAQYNISIHWHAKFLYAGEWWNLDVEILVNQANKLGLPPPTTDSGSTLPCSSKRNSTLQRHPKHSSPSMPKLPAPNNTNIELRCNNCIRSLNSPQFQAKVPLKVNLHLFYTVGLGANLCSSCQNGTQLIASVTGLELLSRDPCGLRQSVRSKLA</sequence>
<dbReference type="InterPro" id="IPR011707">
    <property type="entry name" value="Cu-oxidase-like_N"/>
</dbReference>
<dbReference type="Pfam" id="PF07732">
    <property type="entry name" value="Cu-oxidase_3"/>
    <property type="match status" value="1"/>
</dbReference>
<comment type="caution">
    <text evidence="4">The sequence shown here is derived from an EMBL/GenBank/DDBJ whole genome shotgun (WGS) entry which is preliminary data.</text>
</comment>
<dbReference type="Proteomes" id="UP000593561">
    <property type="component" value="Unassembled WGS sequence"/>
</dbReference>
<dbReference type="AlphaFoldDB" id="A0A7J8R5E1"/>
<dbReference type="GO" id="GO:0005507">
    <property type="term" value="F:copper ion binding"/>
    <property type="evidence" value="ECO:0007669"/>
    <property type="project" value="InterPro"/>
</dbReference>
<reference evidence="4 5" key="1">
    <citation type="journal article" date="2019" name="Genome Biol. Evol.">
        <title>Insights into the evolution of the New World diploid cottons (Gossypium, subgenus Houzingenia) based on genome sequencing.</title>
        <authorList>
            <person name="Grover C.E."/>
            <person name="Arick M.A. 2nd"/>
            <person name="Thrash A."/>
            <person name="Conover J.L."/>
            <person name="Sanders W.S."/>
            <person name="Peterson D.G."/>
            <person name="Frelichowski J.E."/>
            <person name="Scheffler J.A."/>
            <person name="Scheffler B.E."/>
            <person name="Wendel J.F."/>
        </authorList>
    </citation>
    <scope>NUCLEOTIDE SEQUENCE [LARGE SCALE GENOMIC DNA]</scope>
    <source>
        <strain evidence="4">27</strain>
        <tissue evidence="4">Leaf</tissue>
    </source>
</reference>
<evidence type="ECO:0000313" key="5">
    <source>
        <dbReference type="Proteomes" id="UP000593561"/>
    </source>
</evidence>
<dbReference type="InterPro" id="IPR008972">
    <property type="entry name" value="Cupredoxin"/>
</dbReference>
<dbReference type="PANTHER" id="PTHR11709:SF452">
    <property type="entry name" value="LACCASE-2"/>
    <property type="match status" value="1"/>
</dbReference>
<keyword evidence="5" id="KW-1185">Reference proteome</keyword>
<protein>
    <recommendedName>
        <fullName evidence="3">Plastocyanin-like domain-containing protein</fullName>
    </recommendedName>
</protein>
<evidence type="ECO:0000259" key="3">
    <source>
        <dbReference type="Pfam" id="PF07732"/>
    </source>
</evidence>
<feature type="compositionally biased region" description="Polar residues" evidence="2">
    <location>
        <begin position="120"/>
        <end position="137"/>
    </location>
</feature>
<comment type="similarity">
    <text evidence="1">Belongs to the multicopper oxidase family.</text>
</comment>
<evidence type="ECO:0000256" key="2">
    <source>
        <dbReference type="SAM" id="MobiDB-lite"/>
    </source>
</evidence>
<feature type="domain" description="Plastocyanin-like" evidence="3">
    <location>
        <begin position="39"/>
        <end position="91"/>
    </location>
</feature>
<proteinExistence type="inferred from homology"/>
<name>A0A7J8R5E1_GOSDV</name>
<dbReference type="PANTHER" id="PTHR11709">
    <property type="entry name" value="MULTI-COPPER OXIDASE"/>
    <property type="match status" value="1"/>
</dbReference>
<accession>A0A7J8R5E1</accession>
<evidence type="ECO:0000313" key="4">
    <source>
        <dbReference type="EMBL" id="MBA0608991.1"/>
    </source>
</evidence>
<dbReference type="SUPFAM" id="SSF49503">
    <property type="entry name" value="Cupredoxins"/>
    <property type="match status" value="1"/>
</dbReference>
<dbReference type="InterPro" id="IPR045087">
    <property type="entry name" value="Cu-oxidase_fam"/>
</dbReference>
<dbReference type="EMBL" id="JABFAC010000003">
    <property type="protein sequence ID" value="MBA0608991.1"/>
    <property type="molecule type" value="Genomic_DNA"/>
</dbReference>
<organism evidence="4 5">
    <name type="scientific">Gossypium davidsonii</name>
    <name type="common">Davidson's cotton</name>
    <name type="synonym">Gossypium klotzschianum subsp. davidsonii</name>
    <dbReference type="NCBI Taxonomy" id="34287"/>
    <lineage>
        <taxon>Eukaryota</taxon>
        <taxon>Viridiplantae</taxon>
        <taxon>Streptophyta</taxon>
        <taxon>Embryophyta</taxon>
        <taxon>Tracheophyta</taxon>
        <taxon>Spermatophyta</taxon>
        <taxon>Magnoliopsida</taxon>
        <taxon>eudicotyledons</taxon>
        <taxon>Gunneridae</taxon>
        <taxon>Pentapetalae</taxon>
        <taxon>rosids</taxon>
        <taxon>malvids</taxon>
        <taxon>Malvales</taxon>
        <taxon>Malvaceae</taxon>
        <taxon>Malvoideae</taxon>
        <taxon>Gossypium</taxon>
    </lineage>
</organism>
<feature type="region of interest" description="Disordered" evidence="2">
    <location>
        <begin position="116"/>
        <end position="154"/>
    </location>
</feature>
<dbReference type="Gene3D" id="2.60.40.420">
    <property type="entry name" value="Cupredoxins - blue copper proteins"/>
    <property type="match status" value="1"/>
</dbReference>
<evidence type="ECO:0000256" key="1">
    <source>
        <dbReference type="ARBA" id="ARBA00010609"/>
    </source>
</evidence>
<gene>
    <name evidence="4" type="ORF">Godav_021132</name>
</gene>
<dbReference type="GO" id="GO:0016491">
    <property type="term" value="F:oxidoreductase activity"/>
    <property type="evidence" value="ECO:0007669"/>
    <property type="project" value="TreeGrafter"/>
</dbReference>